<dbReference type="PANTHER" id="PTHR43039">
    <property type="entry name" value="ESTERASE-RELATED"/>
    <property type="match status" value="1"/>
</dbReference>
<feature type="domain" description="AB hydrolase-1" evidence="2">
    <location>
        <begin position="31"/>
        <end position="272"/>
    </location>
</feature>
<dbReference type="Proteomes" id="UP001316184">
    <property type="component" value="Chromosome"/>
</dbReference>
<dbReference type="GO" id="GO:0016787">
    <property type="term" value="F:hydrolase activity"/>
    <property type="evidence" value="ECO:0007669"/>
    <property type="project" value="UniProtKB-KW"/>
</dbReference>
<gene>
    <name evidence="3" type="ORF">NQV15_08240</name>
</gene>
<proteinExistence type="inferred from homology"/>
<dbReference type="PRINTS" id="PR00111">
    <property type="entry name" value="ABHYDROLASE"/>
</dbReference>
<keyword evidence="3" id="KW-0378">Hydrolase</keyword>
<name>A0ABY5MDL8_9ACTN</name>
<sequence>MPTSLEPGLDPHEVLVRNNVTVVGPEDGPVLLLVHGFGCDQSMYSRLLPFLSETDTFRIVMFDHVGAGGSRLDAYDPVEYAALDRYVTDLLEVCEALALKDVTVVAHSVGAMMAIAASVLRPDLLKSMVLLAPSPSYLDDDDAGYVGGMSLVDVEDLLGSLDDNHMAWASAMAPVVMGNPDSPELAGELEGSFCRVDPLVMRTFARVTFTSDIRDLLPAVTVPSLIVQCSNDALAPLSVGEYLHAELAGSELVVLEATGHVPQVSAPAETARVLLSYAAA</sequence>
<organism evidence="3 4">
    <name type="scientific">Aeromicrobium wangtongii</name>
    <dbReference type="NCBI Taxonomy" id="2969247"/>
    <lineage>
        <taxon>Bacteria</taxon>
        <taxon>Bacillati</taxon>
        <taxon>Actinomycetota</taxon>
        <taxon>Actinomycetes</taxon>
        <taxon>Propionibacteriales</taxon>
        <taxon>Nocardioidaceae</taxon>
        <taxon>Aeromicrobium</taxon>
    </lineage>
</organism>
<dbReference type="InterPro" id="IPR029058">
    <property type="entry name" value="AB_hydrolase_fold"/>
</dbReference>
<dbReference type="EMBL" id="CP102173">
    <property type="protein sequence ID" value="UUP15286.1"/>
    <property type="molecule type" value="Genomic_DNA"/>
</dbReference>
<evidence type="ECO:0000313" key="4">
    <source>
        <dbReference type="Proteomes" id="UP001316184"/>
    </source>
</evidence>
<dbReference type="SUPFAM" id="SSF53474">
    <property type="entry name" value="alpha/beta-Hydrolases"/>
    <property type="match status" value="1"/>
</dbReference>
<reference evidence="3 4" key="1">
    <citation type="submission" date="2022-08" db="EMBL/GenBank/DDBJ databases">
        <title>novel species in genus Aeromicrobium.</title>
        <authorList>
            <person name="Ye L."/>
        </authorList>
    </citation>
    <scope>NUCLEOTIDE SEQUENCE [LARGE SCALE GENOMIC DNA]</scope>
    <source>
        <strain evidence="4">zg-Y1379</strain>
    </source>
</reference>
<comment type="similarity">
    <text evidence="1">Belongs to the AB hydrolase superfamily.</text>
</comment>
<dbReference type="InterPro" id="IPR000073">
    <property type="entry name" value="AB_hydrolase_1"/>
</dbReference>
<dbReference type="Gene3D" id="3.40.50.1820">
    <property type="entry name" value="alpha/beta hydrolase"/>
    <property type="match status" value="1"/>
</dbReference>
<dbReference type="Pfam" id="PF12697">
    <property type="entry name" value="Abhydrolase_6"/>
    <property type="match status" value="1"/>
</dbReference>
<dbReference type="RefSeq" id="WP_232399341.1">
    <property type="nucleotide sequence ID" value="NZ_CP102173.1"/>
</dbReference>
<accession>A0ABY5MDL8</accession>
<keyword evidence="4" id="KW-1185">Reference proteome</keyword>
<evidence type="ECO:0000259" key="2">
    <source>
        <dbReference type="Pfam" id="PF12697"/>
    </source>
</evidence>
<evidence type="ECO:0000256" key="1">
    <source>
        <dbReference type="ARBA" id="ARBA00008645"/>
    </source>
</evidence>
<protein>
    <submittedName>
        <fullName evidence="3">Alpha/beta hydrolase</fullName>
    </submittedName>
</protein>
<evidence type="ECO:0000313" key="3">
    <source>
        <dbReference type="EMBL" id="UUP15286.1"/>
    </source>
</evidence>